<organism evidence="1">
    <name type="scientific">Anguilla anguilla</name>
    <name type="common">European freshwater eel</name>
    <name type="synonym">Muraena anguilla</name>
    <dbReference type="NCBI Taxonomy" id="7936"/>
    <lineage>
        <taxon>Eukaryota</taxon>
        <taxon>Metazoa</taxon>
        <taxon>Chordata</taxon>
        <taxon>Craniata</taxon>
        <taxon>Vertebrata</taxon>
        <taxon>Euteleostomi</taxon>
        <taxon>Actinopterygii</taxon>
        <taxon>Neopterygii</taxon>
        <taxon>Teleostei</taxon>
        <taxon>Anguilliformes</taxon>
        <taxon>Anguillidae</taxon>
        <taxon>Anguilla</taxon>
    </lineage>
</organism>
<accession>A0A0E9U6X8</accession>
<reference evidence="1" key="2">
    <citation type="journal article" date="2015" name="Fish Shellfish Immunol.">
        <title>Early steps in the European eel (Anguilla anguilla)-Vibrio vulnificus interaction in the gills: Role of the RtxA13 toxin.</title>
        <authorList>
            <person name="Callol A."/>
            <person name="Pajuelo D."/>
            <person name="Ebbesson L."/>
            <person name="Teles M."/>
            <person name="MacKenzie S."/>
            <person name="Amaro C."/>
        </authorList>
    </citation>
    <scope>NUCLEOTIDE SEQUENCE</scope>
</reference>
<evidence type="ECO:0000313" key="1">
    <source>
        <dbReference type="EMBL" id="JAH61669.1"/>
    </source>
</evidence>
<dbReference type="AlphaFoldDB" id="A0A0E9U6X8"/>
<reference evidence="1" key="1">
    <citation type="submission" date="2014-11" db="EMBL/GenBank/DDBJ databases">
        <authorList>
            <person name="Amaro Gonzalez C."/>
        </authorList>
    </citation>
    <scope>NUCLEOTIDE SEQUENCE</scope>
</reference>
<proteinExistence type="predicted"/>
<dbReference type="EMBL" id="GBXM01046908">
    <property type="protein sequence ID" value="JAH61669.1"/>
    <property type="molecule type" value="Transcribed_RNA"/>
</dbReference>
<protein>
    <submittedName>
        <fullName evidence="1">Uncharacterized protein</fullName>
    </submittedName>
</protein>
<sequence>MITIHNSVAYLANLHTIATPNSDTSVTATPVQFTKLFHG</sequence>
<name>A0A0E9U6X8_ANGAN</name>